<organism evidence="1 2">
    <name type="scientific">Nocardia amamiensis</name>
    <dbReference type="NCBI Taxonomy" id="404578"/>
    <lineage>
        <taxon>Bacteria</taxon>
        <taxon>Bacillati</taxon>
        <taxon>Actinomycetota</taxon>
        <taxon>Actinomycetes</taxon>
        <taxon>Mycobacteriales</taxon>
        <taxon>Nocardiaceae</taxon>
        <taxon>Nocardia</taxon>
    </lineage>
</organism>
<comment type="caution">
    <text evidence="1">The sequence shown here is derived from an EMBL/GenBank/DDBJ whole genome shotgun (WGS) entry which is preliminary data.</text>
</comment>
<reference evidence="1 2" key="1">
    <citation type="submission" date="2020-10" db="EMBL/GenBank/DDBJ databases">
        <title>Identification of Nocardia species via Next-generation sequencing and recognition of intraspecies genetic diversity.</title>
        <authorList>
            <person name="Li P."/>
            <person name="Li P."/>
            <person name="Lu B."/>
        </authorList>
    </citation>
    <scope>NUCLEOTIDE SEQUENCE [LARGE SCALE GENOMIC DNA]</scope>
    <source>
        <strain evidence="1 2">BJ06-0157</strain>
    </source>
</reference>
<gene>
    <name evidence="1" type="ORF">IU459_32705</name>
</gene>
<dbReference type="EMBL" id="JADLQX010000040">
    <property type="protein sequence ID" value="MBF6302266.1"/>
    <property type="molecule type" value="Genomic_DNA"/>
</dbReference>
<dbReference type="InterPro" id="IPR012337">
    <property type="entry name" value="RNaseH-like_sf"/>
</dbReference>
<sequence>MSSIAASPLVFVDIETTHTDPGLRRPWEIALIRREPNGWQKQITILIEDVDLSHADPRALDVGRFYERHPQYAPIPPLVRDTPPSSITCTGEDDVFYLTEAAAAAVVDDWTAPSANGRARFAGYNVWFDADTLDAMLRRHRRLPRWDYHLIDVGNMAAGRLGIAEPMRSYELSRATGAEPPSEAEQHTALGDARWVMRWWDQLTSPVPDDHGSTATEHVAWEAATH</sequence>
<dbReference type="SUPFAM" id="SSF53098">
    <property type="entry name" value="Ribonuclease H-like"/>
    <property type="match status" value="1"/>
</dbReference>
<keyword evidence="2" id="KW-1185">Reference proteome</keyword>
<evidence type="ECO:0008006" key="3">
    <source>
        <dbReference type="Google" id="ProtNLM"/>
    </source>
</evidence>
<dbReference type="InterPro" id="IPR036397">
    <property type="entry name" value="RNaseH_sf"/>
</dbReference>
<evidence type="ECO:0000313" key="2">
    <source>
        <dbReference type="Proteomes" id="UP000702209"/>
    </source>
</evidence>
<proteinExistence type="predicted"/>
<evidence type="ECO:0000313" key="1">
    <source>
        <dbReference type="EMBL" id="MBF6302266.1"/>
    </source>
</evidence>
<dbReference type="RefSeq" id="WP_195133456.1">
    <property type="nucleotide sequence ID" value="NZ_JADLQX010000040.1"/>
</dbReference>
<protein>
    <recommendedName>
        <fullName evidence="3">Exonuclease domain-containing protein</fullName>
    </recommendedName>
</protein>
<dbReference type="Proteomes" id="UP000702209">
    <property type="component" value="Unassembled WGS sequence"/>
</dbReference>
<dbReference type="Gene3D" id="3.30.420.10">
    <property type="entry name" value="Ribonuclease H-like superfamily/Ribonuclease H"/>
    <property type="match status" value="1"/>
</dbReference>
<name>A0ABS0D0A3_9NOCA</name>
<accession>A0ABS0D0A3</accession>